<dbReference type="SUPFAM" id="SSF101148">
    <property type="entry name" value="Plant invertase/pectin methylesterase inhibitor"/>
    <property type="match status" value="1"/>
</dbReference>
<dbReference type="InterPro" id="IPR035513">
    <property type="entry name" value="Invertase/methylesterase_inhib"/>
</dbReference>
<dbReference type="Pfam" id="PF04043">
    <property type="entry name" value="PMEI"/>
    <property type="match status" value="1"/>
</dbReference>
<gene>
    <name evidence="7" type="ORF">DCAR_0626241</name>
</gene>
<dbReference type="GO" id="GO:0004857">
    <property type="term" value="F:enzyme inhibitor activity"/>
    <property type="evidence" value="ECO:0007669"/>
    <property type="project" value="InterPro"/>
</dbReference>
<dbReference type="Proteomes" id="UP000077755">
    <property type="component" value="Chromosome 6"/>
</dbReference>
<dbReference type="AlphaFoldDB" id="A0A161WV38"/>
<keyword evidence="5" id="KW-1015">Disulfide bond</keyword>
<sequence length="190" mass="20638">MELHRFAVITLFFTSCILHLASAAKVPQAYKTFIKTSCNTTTYPSLCNKNLLPYASSVKTDYIRLCSAALSVTIKAAKKTSGLVTNLAEQKDLTEAEAAAIRDCIENIEDSLDELQQTVEAVANLEGSDRAFQLSNAKTWASAAITDEDTCMDGFSGREVSSGVKNKVKKSILAVTKLNSNALSLINRIY</sequence>
<dbReference type="InterPro" id="IPR051955">
    <property type="entry name" value="PME_Inhibitor"/>
</dbReference>
<evidence type="ECO:0000256" key="3">
    <source>
        <dbReference type="ARBA" id="ARBA00022525"/>
    </source>
</evidence>
<dbReference type="OMA" id="QIINDCA"/>
<dbReference type="SMART" id="SM00856">
    <property type="entry name" value="PMEI"/>
    <property type="match status" value="1"/>
</dbReference>
<evidence type="ECO:0000256" key="1">
    <source>
        <dbReference type="ARBA" id="ARBA00004271"/>
    </source>
</evidence>
<evidence type="ECO:0000256" key="2">
    <source>
        <dbReference type="ARBA" id="ARBA00022523"/>
    </source>
</evidence>
<reference evidence="7" key="2">
    <citation type="submission" date="2022-03" db="EMBL/GenBank/DDBJ databases">
        <title>Draft title - Genomic analysis of global carrot germplasm unveils the trajectory of domestication and the origin of high carotenoid orange carrot.</title>
        <authorList>
            <person name="Iorizzo M."/>
            <person name="Ellison S."/>
            <person name="Senalik D."/>
            <person name="Macko-Podgorni A."/>
            <person name="Grzebelus D."/>
            <person name="Bostan H."/>
            <person name="Rolling W."/>
            <person name="Curaba J."/>
            <person name="Simon P."/>
        </authorList>
    </citation>
    <scope>NUCLEOTIDE SEQUENCE</scope>
    <source>
        <tissue evidence="7">Leaf</tissue>
    </source>
</reference>
<comment type="subcellular location">
    <subcellularLocation>
        <location evidence="1">Secreted</location>
        <location evidence="1">Extracellular space</location>
        <location evidence="1">Apoplast</location>
    </subcellularLocation>
</comment>
<dbReference type="InterPro" id="IPR006501">
    <property type="entry name" value="Pectinesterase_inhib_dom"/>
</dbReference>
<dbReference type="PANTHER" id="PTHR31080:SF15">
    <property type="entry name" value="INVERTASE"/>
    <property type="match status" value="1"/>
</dbReference>
<keyword evidence="4" id="KW-0732">Signal</keyword>
<dbReference type="NCBIfam" id="TIGR01614">
    <property type="entry name" value="PME_inhib"/>
    <property type="match status" value="1"/>
</dbReference>
<dbReference type="FunFam" id="1.20.140.40:FF:000006">
    <property type="entry name" value="Pectinesterase inhibitor 3"/>
    <property type="match status" value="1"/>
</dbReference>
<evidence type="ECO:0000256" key="4">
    <source>
        <dbReference type="ARBA" id="ARBA00022729"/>
    </source>
</evidence>
<accession>A0A161WV38</accession>
<organism evidence="7 8">
    <name type="scientific">Daucus carota subsp. sativus</name>
    <name type="common">Carrot</name>
    <dbReference type="NCBI Taxonomy" id="79200"/>
    <lineage>
        <taxon>Eukaryota</taxon>
        <taxon>Viridiplantae</taxon>
        <taxon>Streptophyta</taxon>
        <taxon>Embryophyta</taxon>
        <taxon>Tracheophyta</taxon>
        <taxon>Spermatophyta</taxon>
        <taxon>Magnoliopsida</taxon>
        <taxon>eudicotyledons</taxon>
        <taxon>Gunneridae</taxon>
        <taxon>Pentapetalae</taxon>
        <taxon>asterids</taxon>
        <taxon>campanulids</taxon>
        <taxon>Apiales</taxon>
        <taxon>Apiaceae</taxon>
        <taxon>Apioideae</taxon>
        <taxon>Scandiceae</taxon>
        <taxon>Daucinae</taxon>
        <taxon>Daucus</taxon>
        <taxon>Daucus sect. Daucus</taxon>
    </lineage>
</organism>
<name>A0A161WV38_DAUCS</name>
<keyword evidence="3" id="KW-0964">Secreted</keyword>
<comment type="similarity">
    <text evidence="6">Belongs to the PMEI family.</text>
</comment>
<evidence type="ECO:0000313" key="7">
    <source>
        <dbReference type="EMBL" id="WOH06813.1"/>
    </source>
</evidence>
<dbReference type="PROSITE" id="PS51257">
    <property type="entry name" value="PROKAR_LIPOPROTEIN"/>
    <property type="match status" value="1"/>
</dbReference>
<dbReference type="CDD" id="cd15798">
    <property type="entry name" value="PMEI-like_3"/>
    <property type="match status" value="1"/>
</dbReference>
<dbReference type="GO" id="GO:0048046">
    <property type="term" value="C:apoplast"/>
    <property type="evidence" value="ECO:0007669"/>
    <property type="project" value="UniProtKB-SubCell"/>
</dbReference>
<dbReference type="PANTHER" id="PTHR31080">
    <property type="entry name" value="PECTINESTERASE INHIBITOR-LIKE"/>
    <property type="match status" value="1"/>
</dbReference>
<proteinExistence type="inferred from homology"/>
<keyword evidence="8" id="KW-1185">Reference proteome</keyword>
<protein>
    <submittedName>
        <fullName evidence="7">Uncharacterized protein</fullName>
    </submittedName>
</protein>
<keyword evidence="2" id="KW-0052">Apoplast</keyword>
<dbReference type="Gramene" id="KZM92437">
    <property type="protein sequence ID" value="KZM92437"/>
    <property type="gene ID" value="DCAR_020198"/>
</dbReference>
<evidence type="ECO:0000313" key="8">
    <source>
        <dbReference type="Proteomes" id="UP000077755"/>
    </source>
</evidence>
<evidence type="ECO:0000256" key="6">
    <source>
        <dbReference type="ARBA" id="ARBA00038471"/>
    </source>
</evidence>
<dbReference type="KEGG" id="dcr:108227246"/>
<evidence type="ECO:0000256" key="5">
    <source>
        <dbReference type="ARBA" id="ARBA00023157"/>
    </source>
</evidence>
<dbReference type="Gene3D" id="1.20.140.40">
    <property type="entry name" value="Invertase/pectin methylesterase inhibitor family protein"/>
    <property type="match status" value="1"/>
</dbReference>
<dbReference type="EMBL" id="CP093348">
    <property type="protein sequence ID" value="WOH06813.1"/>
    <property type="molecule type" value="Genomic_DNA"/>
</dbReference>
<reference evidence="7" key="1">
    <citation type="journal article" date="2016" name="Nat. Genet.">
        <title>A high-quality carrot genome assembly provides new insights into carotenoid accumulation and asterid genome evolution.</title>
        <authorList>
            <person name="Iorizzo M."/>
            <person name="Ellison S."/>
            <person name="Senalik D."/>
            <person name="Zeng P."/>
            <person name="Satapoomin P."/>
            <person name="Huang J."/>
            <person name="Bowman M."/>
            <person name="Iovene M."/>
            <person name="Sanseverino W."/>
            <person name="Cavagnaro P."/>
            <person name="Yildiz M."/>
            <person name="Macko-Podgorni A."/>
            <person name="Moranska E."/>
            <person name="Grzebelus E."/>
            <person name="Grzebelus D."/>
            <person name="Ashrafi H."/>
            <person name="Zheng Z."/>
            <person name="Cheng S."/>
            <person name="Spooner D."/>
            <person name="Van Deynze A."/>
            <person name="Simon P."/>
        </authorList>
    </citation>
    <scope>NUCLEOTIDE SEQUENCE</scope>
    <source>
        <tissue evidence="7">Leaf</tissue>
    </source>
</reference>